<sequence length="758" mass="84386" precursor="true">MVSLKHQEIILLRWLTSIFIALWSLCLLSAADACAADAYTVHSSHPRILLNSASVKELAKHCQGPLKAEYAELKSNADRAVSTGQIKFIDNKWATPTDLMACGMCYLVERELGNPHADKYAVPIVQCWGDGSRITNKGHSAFGYHALVYDWIYDALSEEERKTFGNALGQWLTWYTHKPEITLIGGHWEYNQTWGVSHMNVMHARDAIVQKLFISLAITGASTSYEADAKRFLDSWNTRIPRDCIPAFDAMGGSWAESHGHGSYGPISIVPWAFEAWRTATGKDWFQLGNDSTFLKEMSRWLTYLTVPHTGRHAYIDDGGGSQHSSFDSSAPIIAKVYNDPLAQAATHQAFTEGSYRYGSVWQRLLMDPEIGTQTPGEMQLPLGYLFKGAGHVFMQSHWDDPNATWAFFGAGPHIAGHQHDDEGHFLISRQGGLVGKGGGKGTGNDSDHYWGGSLCFNILTIYDPDESMRRHNENENDGGLRRLVYNNDKVERGNIAAFQHHPAFTYAAANLTQAYNSSKVREVTRQFIYLRNPQLGGDEYFVVFDRVHSTKAAYAKHFVLHMPEEPQFEGDSIETIAGHVYEHKGAGLISTWLSLPQDMGDEIPALSSGKSRMFLKTVLPQEASITKRGGAGHKNWGHPLNPNAQYDHHNEGRERGPVANWRLEVAAPLAERSYFLHVFQVSQEGTQEMSSVELLRESDTVGVSIGQQWEISFNKAGTLGGSIKTDNGEAVNFSESVEVAEQYRQWNVALQGETPSS</sequence>
<dbReference type="KEGG" id="ahel:Q31a_51610"/>
<dbReference type="Gene3D" id="2.70.98.70">
    <property type="match status" value="1"/>
</dbReference>
<gene>
    <name evidence="2" type="primary">hepB</name>
    <name evidence="2" type="ORF">Q31a_51610</name>
</gene>
<organism evidence="2 3">
    <name type="scientific">Aureliella helgolandensis</name>
    <dbReference type="NCBI Taxonomy" id="2527968"/>
    <lineage>
        <taxon>Bacteria</taxon>
        <taxon>Pseudomonadati</taxon>
        <taxon>Planctomycetota</taxon>
        <taxon>Planctomycetia</taxon>
        <taxon>Pirellulales</taxon>
        <taxon>Pirellulaceae</taxon>
        <taxon>Aureliella</taxon>
    </lineage>
</organism>
<evidence type="ECO:0000256" key="1">
    <source>
        <dbReference type="SAM" id="SignalP"/>
    </source>
</evidence>
<keyword evidence="3" id="KW-1185">Reference proteome</keyword>
<reference evidence="2 3" key="1">
    <citation type="submission" date="2019-02" db="EMBL/GenBank/DDBJ databases">
        <title>Deep-cultivation of Planctomycetes and their phenomic and genomic characterization uncovers novel biology.</title>
        <authorList>
            <person name="Wiegand S."/>
            <person name="Jogler M."/>
            <person name="Boedeker C."/>
            <person name="Pinto D."/>
            <person name="Vollmers J."/>
            <person name="Rivas-Marin E."/>
            <person name="Kohn T."/>
            <person name="Peeters S.H."/>
            <person name="Heuer A."/>
            <person name="Rast P."/>
            <person name="Oberbeckmann S."/>
            <person name="Bunk B."/>
            <person name="Jeske O."/>
            <person name="Meyerdierks A."/>
            <person name="Storesund J.E."/>
            <person name="Kallscheuer N."/>
            <person name="Luecker S."/>
            <person name="Lage O.M."/>
            <person name="Pohl T."/>
            <person name="Merkel B.J."/>
            <person name="Hornburger P."/>
            <person name="Mueller R.-W."/>
            <person name="Bruemmer F."/>
            <person name="Labrenz M."/>
            <person name="Spormann A.M."/>
            <person name="Op den Camp H."/>
            <person name="Overmann J."/>
            <person name="Amann R."/>
            <person name="Jetten M.S.M."/>
            <person name="Mascher T."/>
            <person name="Medema M.H."/>
            <person name="Devos D.P."/>
            <person name="Kaster A.-K."/>
            <person name="Ovreas L."/>
            <person name="Rohde M."/>
            <person name="Galperin M.Y."/>
            <person name="Jogler C."/>
        </authorList>
    </citation>
    <scope>NUCLEOTIDE SEQUENCE [LARGE SCALE GENOMIC DNA]</scope>
    <source>
        <strain evidence="2 3">Q31a</strain>
    </source>
</reference>
<dbReference type="EC" id="4.2.2.7" evidence="2"/>
<name>A0A518GDV8_9BACT</name>
<dbReference type="RefSeq" id="WP_145083186.1">
    <property type="nucleotide sequence ID" value="NZ_CP036298.1"/>
</dbReference>
<dbReference type="Gene3D" id="1.50.10.100">
    <property type="entry name" value="Chondroitin AC/alginate lyase"/>
    <property type="match status" value="1"/>
</dbReference>
<proteinExistence type="predicted"/>
<dbReference type="EMBL" id="CP036298">
    <property type="protein sequence ID" value="QDV26782.1"/>
    <property type="molecule type" value="Genomic_DNA"/>
</dbReference>
<keyword evidence="1" id="KW-0732">Signal</keyword>
<feature type="signal peptide" evidence="1">
    <location>
        <begin position="1"/>
        <end position="35"/>
    </location>
</feature>
<dbReference type="GO" id="GO:0047488">
    <property type="term" value="F:heparin lyase activity"/>
    <property type="evidence" value="ECO:0007669"/>
    <property type="project" value="UniProtKB-EC"/>
</dbReference>
<dbReference type="InterPro" id="IPR008929">
    <property type="entry name" value="Chondroitin_lyas"/>
</dbReference>
<dbReference type="Proteomes" id="UP000318017">
    <property type="component" value="Chromosome"/>
</dbReference>
<feature type="chain" id="PRO_5022018504" evidence="1">
    <location>
        <begin position="36"/>
        <end position="758"/>
    </location>
</feature>
<dbReference type="SUPFAM" id="SSF48230">
    <property type="entry name" value="Chondroitin AC/alginate lyase"/>
    <property type="match status" value="1"/>
</dbReference>
<evidence type="ECO:0000313" key="3">
    <source>
        <dbReference type="Proteomes" id="UP000318017"/>
    </source>
</evidence>
<dbReference type="OrthoDB" id="9804312at2"/>
<accession>A0A518GDV8</accession>
<keyword evidence="2" id="KW-0456">Lyase</keyword>
<evidence type="ECO:0000313" key="2">
    <source>
        <dbReference type="EMBL" id="QDV26782.1"/>
    </source>
</evidence>
<dbReference type="AlphaFoldDB" id="A0A518GDV8"/>
<protein>
    <submittedName>
        <fullName evidence="2">Heparin and heparin-sulfate lyase</fullName>
        <ecNumber evidence="2">4.2.2.7</ecNumber>
    </submittedName>
</protein>